<feature type="transmembrane region" description="Helical" evidence="1">
    <location>
        <begin position="7"/>
        <end position="28"/>
    </location>
</feature>
<sequence length="127" mass="14359">MKSKTLNIASALLIIIGVWALFLSAGYLDTWMKMYGATIPHTDFMIHVNQFYGLEKLIGGLFFCVISLIPYRKAEKWAWYAILVIGGIHMLGMLILWTPHAPFSVIFVILWIVGLVLPYKQILGKSS</sequence>
<proteinExistence type="predicted"/>
<organism evidence="2">
    <name type="scientific">marine sediment metagenome</name>
    <dbReference type="NCBI Taxonomy" id="412755"/>
    <lineage>
        <taxon>unclassified sequences</taxon>
        <taxon>metagenomes</taxon>
        <taxon>ecological metagenomes</taxon>
    </lineage>
</organism>
<reference evidence="2" key="1">
    <citation type="journal article" date="2014" name="Front. Microbiol.">
        <title>High frequency of phylogenetically diverse reductive dehalogenase-homologous genes in deep subseafloor sedimentary metagenomes.</title>
        <authorList>
            <person name="Kawai M."/>
            <person name="Futagami T."/>
            <person name="Toyoda A."/>
            <person name="Takaki Y."/>
            <person name="Nishi S."/>
            <person name="Hori S."/>
            <person name="Arai W."/>
            <person name="Tsubouchi T."/>
            <person name="Morono Y."/>
            <person name="Uchiyama I."/>
            <person name="Ito T."/>
            <person name="Fujiyama A."/>
            <person name="Inagaki F."/>
            <person name="Takami H."/>
        </authorList>
    </citation>
    <scope>NUCLEOTIDE SEQUENCE</scope>
    <source>
        <strain evidence="2">Expedition CK06-06</strain>
    </source>
</reference>
<name>X1QX69_9ZZZZ</name>
<evidence type="ECO:0000313" key="2">
    <source>
        <dbReference type="EMBL" id="GAI59411.1"/>
    </source>
</evidence>
<keyword evidence="1" id="KW-1133">Transmembrane helix</keyword>
<feature type="transmembrane region" description="Helical" evidence="1">
    <location>
        <begin position="78"/>
        <end position="97"/>
    </location>
</feature>
<dbReference type="AlphaFoldDB" id="X1QX69"/>
<feature type="transmembrane region" description="Helical" evidence="1">
    <location>
        <begin position="51"/>
        <end position="71"/>
    </location>
</feature>
<dbReference type="EMBL" id="BARW01001371">
    <property type="protein sequence ID" value="GAI59411.1"/>
    <property type="molecule type" value="Genomic_DNA"/>
</dbReference>
<accession>X1QX69</accession>
<evidence type="ECO:0008006" key="3">
    <source>
        <dbReference type="Google" id="ProtNLM"/>
    </source>
</evidence>
<feature type="transmembrane region" description="Helical" evidence="1">
    <location>
        <begin position="103"/>
        <end position="119"/>
    </location>
</feature>
<comment type="caution">
    <text evidence="2">The sequence shown here is derived from an EMBL/GenBank/DDBJ whole genome shotgun (WGS) entry which is preliminary data.</text>
</comment>
<protein>
    <recommendedName>
        <fullName evidence="3">DoxX family protein</fullName>
    </recommendedName>
</protein>
<gene>
    <name evidence="2" type="ORF">S12H4_04446</name>
</gene>
<evidence type="ECO:0000256" key="1">
    <source>
        <dbReference type="SAM" id="Phobius"/>
    </source>
</evidence>
<keyword evidence="1" id="KW-0812">Transmembrane</keyword>
<keyword evidence="1" id="KW-0472">Membrane</keyword>